<dbReference type="PANTHER" id="PTHR43394:SF17">
    <property type="entry name" value="MITOCHONDRIAL POTASSIUM CHANNEL ATP-BINDING SUBUNIT"/>
    <property type="match status" value="1"/>
</dbReference>
<dbReference type="EMBL" id="JAGTTL010000025">
    <property type="protein sequence ID" value="KAK6302773.1"/>
    <property type="molecule type" value="Genomic_DNA"/>
</dbReference>
<dbReference type="Proteomes" id="UP001356427">
    <property type="component" value="Unassembled WGS sequence"/>
</dbReference>
<keyword evidence="4" id="KW-0732">Signal</keyword>
<reference evidence="5 6" key="1">
    <citation type="submission" date="2021-04" db="EMBL/GenBank/DDBJ databases">
        <authorList>
            <person name="De Guttry C."/>
            <person name="Zahm M."/>
            <person name="Klopp C."/>
            <person name="Cabau C."/>
            <person name="Louis A."/>
            <person name="Berthelot C."/>
            <person name="Parey E."/>
            <person name="Roest Crollius H."/>
            <person name="Montfort J."/>
            <person name="Robinson-Rechavi M."/>
            <person name="Bucao C."/>
            <person name="Bouchez O."/>
            <person name="Gislard M."/>
            <person name="Lluch J."/>
            <person name="Milhes M."/>
            <person name="Lampietro C."/>
            <person name="Lopez Roques C."/>
            <person name="Donnadieu C."/>
            <person name="Braasch I."/>
            <person name="Desvignes T."/>
            <person name="Postlethwait J."/>
            <person name="Bobe J."/>
            <person name="Wedekind C."/>
            <person name="Guiguen Y."/>
        </authorList>
    </citation>
    <scope>NUCLEOTIDE SEQUENCE [LARGE SCALE GENOMIC DNA]</scope>
    <source>
        <strain evidence="5">Cs_M1</strain>
        <tissue evidence="5">Blood</tissue>
    </source>
</reference>
<dbReference type="Gene3D" id="3.40.50.300">
    <property type="entry name" value="P-loop containing nucleotide triphosphate hydrolases"/>
    <property type="match status" value="1"/>
</dbReference>
<dbReference type="InterPro" id="IPR039421">
    <property type="entry name" value="Type_1_exporter"/>
</dbReference>
<name>A0AAN8L2Y0_9TELE</name>
<feature type="chain" id="PRO_5042873239" evidence="4">
    <location>
        <begin position="21"/>
        <end position="170"/>
    </location>
</feature>
<evidence type="ECO:0000256" key="4">
    <source>
        <dbReference type="SAM" id="SignalP"/>
    </source>
</evidence>
<feature type="signal peptide" evidence="4">
    <location>
        <begin position="1"/>
        <end position="20"/>
    </location>
</feature>
<dbReference type="GO" id="GO:0090374">
    <property type="term" value="P:oligopeptide export from mitochondrion"/>
    <property type="evidence" value="ECO:0007669"/>
    <property type="project" value="TreeGrafter"/>
</dbReference>
<organism evidence="5 6">
    <name type="scientific">Coregonus suidteri</name>
    <dbReference type="NCBI Taxonomy" id="861788"/>
    <lineage>
        <taxon>Eukaryota</taxon>
        <taxon>Metazoa</taxon>
        <taxon>Chordata</taxon>
        <taxon>Craniata</taxon>
        <taxon>Vertebrata</taxon>
        <taxon>Euteleostomi</taxon>
        <taxon>Actinopterygii</taxon>
        <taxon>Neopterygii</taxon>
        <taxon>Teleostei</taxon>
        <taxon>Protacanthopterygii</taxon>
        <taxon>Salmoniformes</taxon>
        <taxon>Salmonidae</taxon>
        <taxon>Coregoninae</taxon>
        <taxon>Coregonus</taxon>
    </lineage>
</organism>
<dbReference type="GO" id="GO:0015421">
    <property type="term" value="F:ABC-type oligopeptide transporter activity"/>
    <property type="evidence" value="ECO:0007669"/>
    <property type="project" value="TreeGrafter"/>
</dbReference>
<evidence type="ECO:0000256" key="3">
    <source>
        <dbReference type="ARBA" id="ARBA00023065"/>
    </source>
</evidence>
<dbReference type="GO" id="GO:0006811">
    <property type="term" value="P:monoatomic ion transport"/>
    <property type="evidence" value="ECO:0007669"/>
    <property type="project" value="UniProtKB-KW"/>
</dbReference>
<protein>
    <submittedName>
        <fullName evidence="5">Uncharacterized protein</fullName>
    </submittedName>
</protein>
<dbReference type="InterPro" id="IPR027417">
    <property type="entry name" value="P-loop_NTPase"/>
</dbReference>
<evidence type="ECO:0000313" key="5">
    <source>
        <dbReference type="EMBL" id="KAK6302773.1"/>
    </source>
</evidence>
<keyword evidence="3" id="KW-0406">Ion transport</keyword>
<evidence type="ECO:0000256" key="2">
    <source>
        <dbReference type="ARBA" id="ARBA00022448"/>
    </source>
</evidence>
<sequence>MSNTMSLASISILFGQMVRGLSSGTSVFEYLSFEPTIPRSGGGRIPYKSLTGWLDFMNITFRQDHQWCDHVGRLAIRTLDPSWPRGQVIGLINQEPVLFGSSVMENICFGKRGLLMLRSSTLPSRLTTNTSSQAFQMDTTLWLAGTHMELLSKGGLYADLIRRQRSEGQK</sequence>
<comment type="caution">
    <text evidence="5">The sequence shown here is derived from an EMBL/GenBank/DDBJ whole genome shotgun (WGS) entry which is preliminary data.</text>
</comment>
<dbReference type="PANTHER" id="PTHR43394">
    <property type="entry name" value="ATP-DEPENDENT PERMEASE MDL1, MITOCHONDRIAL"/>
    <property type="match status" value="1"/>
</dbReference>
<accession>A0AAN8L2Y0</accession>
<dbReference type="AlphaFoldDB" id="A0AAN8L2Y0"/>
<proteinExistence type="inferred from homology"/>
<evidence type="ECO:0000313" key="6">
    <source>
        <dbReference type="Proteomes" id="UP001356427"/>
    </source>
</evidence>
<keyword evidence="6" id="KW-1185">Reference proteome</keyword>
<comment type="similarity">
    <text evidence="1">Belongs to the ABC transporter superfamily. ABCB family. Multidrug resistance exporter (TC 3.A.1.201) subfamily.</text>
</comment>
<evidence type="ECO:0000256" key="1">
    <source>
        <dbReference type="ARBA" id="ARBA00007577"/>
    </source>
</evidence>
<keyword evidence="2" id="KW-0813">Transport</keyword>
<dbReference type="GO" id="GO:0005743">
    <property type="term" value="C:mitochondrial inner membrane"/>
    <property type="evidence" value="ECO:0007669"/>
    <property type="project" value="TreeGrafter"/>
</dbReference>
<gene>
    <name evidence="5" type="ORF">J4Q44_G00271280</name>
</gene>